<gene>
    <name evidence="6 7" type="primary">nhaA</name>
    <name evidence="7" type="ORF">QJ048_06180</name>
</gene>
<feature type="transmembrane region" description="Helical" evidence="6">
    <location>
        <begin position="25"/>
        <end position="45"/>
    </location>
</feature>
<feature type="transmembrane region" description="Helical" evidence="6">
    <location>
        <begin position="258"/>
        <end position="279"/>
    </location>
</feature>
<feature type="transmembrane region" description="Helical" evidence="6">
    <location>
        <begin position="65"/>
        <end position="85"/>
    </location>
</feature>
<feature type="transmembrane region" description="Helical" evidence="6">
    <location>
        <begin position="165"/>
        <end position="186"/>
    </location>
</feature>
<keyword evidence="6" id="KW-0813">Transport</keyword>
<keyword evidence="4 6" id="KW-1133">Transmembrane helix</keyword>
<keyword evidence="8" id="KW-1185">Reference proteome</keyword>
<feature type="transmembrane region" description="Helical" evidence="6">
    <location>
        <begin position="131"/>
        <end position="153"/>
    </location>
</feature>
<evidence type="ECO:0000313" key="7">
    <source>
        <dbReference type="EMBL" id="MDI3319351.1"/>
    </source>
</evidence>
<feature type="transmembrane region" description="Helical" evidence="6">
    <location>
        <begin position="327"/>
        <end position="352"/>
    </location>
</feature>
<dbReference type="InterPro" id="IPR023171">
    <property type="entry name" value="Na/H_antiporter_dom_sf"/>
</dbReference>
<comment type="caution">
    <text evidence="7">The sequence shown here is derived from an EMBL/GenBank/DDBJ whole genome shotgun (WGS) entry which is preliminary data.</text>
</comment>
<keyword evidence="6" id="KW-0406">Ion transport</keyword>
<dbReference type="Proteomes" id="UP001226434">
    <property type="component" value="Unassembled WGS sequence"/>
</dbReference>
<keyword evidence="3 6" id="KW-0812">Transmembrane</keyword>
<keyword evidence="6" id="KW-0739">Sodium transport</keyword>
<feature type="transmembrane region" description="Helical" evidence="6">
    <location>
        <begin position="291"/>
        <end position="315"/>
    </location>
</feature>
<keyword evidence="6" id="KW-0050">Antiport</keyword>
<comment type="catalytic activity">
    <reaction evidence="6">
        <text>Na(+)(in) + 2 H(+)(out) = Na(+)(out) + 2 H(+)(in)</text>
        <dbReference type="Rhea" id="RHEA:29251"/>
        <dbReference type="ChEBI" id="CHEBI:15378"/>
        <dbReference type="ChEBI" id="CHEBI:29101"/>
    </reaction>
</comment>
<feature type="transmembrane region" description="Helical" evidence="6">
    <location>
        <begin position="192"/>
        <end position="209"/>
    </location>
</feature>
<dbReference type="InterPro" id="IPR004670">
    <property type="entry name" value="NhaA"/>
</dbReference>
<dbReference type="PANTHER" id="PTHR30341">
    <property type="entry name" value="SODIUM ION/PROTON ANTIPORTER NHAA-RELATED"/>
    <property type="match status" value="1"/>
</dbReference>
<reference evidence="7 8" key="1">
    <citation type="submission" date="2023-05" db="EMBL/GenBank/DDBJ databases">
        <title>Genome sequence of Pinibacter sp. MAH-24.</title>
        <authorList>
            <person name="Huq M.A."/>
        </authorList>
    </citation>
    <scope>NUCLEOTIDE SEQUENCE [LARGE SCALE GENOMIC DNA]</scope>
    <source>
        <strain evidence="7 8">MAH-24</strain>
    </source>
</reference>
<evidence type="ECO:0000256" key="4">
    <source>
        <dbReference type="ARBA" id="ARBA00022989"/>
    </source>
</evidence>
<evidence type="ECO:0000256" key="5">
    <source>
        <dbReference type="ARBA" id="ARBA00023136"/>
    </source>
</evidence>
<protein>
    <recommendedName>
        <fullName evidence="6">Na(+)/H(+) antiporter NhaA</fullName>
    </recommendedName>
    <alternativeName>
        <fullName evidence="6">Sodium/proton antiporter NhaA</fullName>
    </alternativeName>
</protein>
<sequence>MGSIKKILKEGIVQPISDFIEDSRAVGITLLACTIISMILSNSQFGQSYISFWEKPFHFPLDLHLPHHLLHWINDFLMAIFFFLVGMEIKQELLTGELSTFRKAILPIAAALGGMLFPAVIYSFINKGTPYIHGWGIPMATDIAFSLGVASLLGSRVPVSLKIFLMALAIIDDLGAILVIALFYGGAIQWNYLLYAALICGVLGFLFYFKKLNIFLSIILGLLLWYCVFNSGIHATIAGVVMAMFIPVGKLEHYMHKIHVPVNFAILPLFALANTAIVIPENFIANLNTTLSWGVMLGLLLGKPLGISILSFIAVKLNLGEMPSGTSWGQMIGIGLLAGIGFTMSIFITMLAFDTQEFQDISKIAVLIGSFAAILSGFVVLYFCGKKTI</sequence>
<keyword evidence="6" id="KW-0915">Sodium</keyword>
<comment type="similarity">
    <text evidence="6">Belongs to the NhaA Na(+)/H(+) (TC 2.A.33) antiporter family.</text>
</comment>
<proteinExistence type="inferred from homology"/>
<organism evidence="7 8">
    <name type="scientific">Pinibacter soli</name>
    <dbReference type="NCBI Taxonomy" id="3044211"/>
    <lineage>
        <taxon>Bacteria</taxon>
        <taxon>Pseudomonadati</taxon>
        <taxon>Bacteroidota</taxon>
        <taxon>Chitinophagia</taxon>
        <taxon>Chitinophagales</taxon>
        <taxon>Chitinophagaceae</taxon>
        <taxon>Pinibacter</taxon>
    </lineage>
</organism>
<feature type="transmembrane region" description="Helical" evidence="6">
    <location>
        <begin position="105"/>
        <end position="125"/>
    </location>
</feature>
<dbReference type="NCBIfam" id="TIGR00773">
    <property type="entry name" value="NhaA"/>
    <property type="match status" value="1"/>
</dbReference>
<dbReference type="Gene3D" id="1.20.1530.10">
    <property type="entry name" value="Na+/H+ antiporter like domain"/>
    <property type="match status" value="1"/>
</dbReference>
<evidence type="ECO:0000313" key="8">
    <source>
        <dbReference type="Proteomes" id="UP001226434"/>
    </source>
</evidence>
<dbReference type="EMBL" id="JASBRG010000003">
    <property type="protein sequence ID" value="MDI3319351.1"/>
    <property type="molecule type" value="Genomic_DNA"/>
</dbReference>
<comment type="function">
    <text evidence="6">Na(+)/H(+) antiporter that extrudes sodium in exchange for external protons.</text>
</comment>
<evidence type="ECO:0000256" key="2">
    <source>
        <dbReference type="ARBA" id="ARBA00022475"/>
    </source>
</evidence>
<dbReference type="Pfam" id="PF06965">
    <property type="entry name" value="Na_H_antiport_1"/>
    <property type="match status" value="1"/>
</dbReference>
<accession>A0ABT6RA57</accession>
<dbReference type="HAMAP" id="MF_01844">
    <property type="entry name" value="NhaA"/>
    <property type="match status" value="1"/>
</dbReference>
<evidence type="ECO:0000256" key="3">
    <source>
        <dbReference type="ARBA" id="ARBA00022692"/>
    </source>
</evidence>
<comment type="subcellular location">
    <subcellularLocation>
        <location evidence="1">Cell inner membrane</location>
        <topology evidence="1">Multi-pass membrane protein</topology>
    </subcellularLocation>
    <subcellularLocation>
        <location evidence="6">Cell membrane</location>
        <topology evidence="6">Multi-pass membrane protein</topology>
    </subcellularLocation>
</comment>
<dbReference type="PANTHER" id="PTHR30341:SF0">
    <property type="entry name" value="NA(+)_H(+) ANTIPORTER NHAA"/>
    <property type="match status" value="1"/>
</dbReference>
<evidence type="ECO:0000256" key="1">
    <source>
        <dbReference type="ARBA" id="ARBA00004429"/>
    </source>
</evidence>
<name>A0ABT6RA57_9BACT</name>
<dbReference type="RefSeq" id="WP_282333465.1">
    <property type="nucleotide sequence ID" value="NZ_JASBRG010000003.1"/>
</dbReference>
<keyword evidence="5 6" id="KW-0472">Membrane</keyword>
<feature type="transmembrane region" description="Helical" evidence="6">
    <location>
        <begin position="364"/>
        <end position="383"/>
    </location>
</feature>
<feature type="transmembrane region" description="Helical" evidence="6">
    <location>
        <begin position="216"/>
        <end position="246"/>
    </location>
</feature>
<keyword evidence="2 6" id="KW-1003">Cell membrane</keyword>
<evidence type="ECO:0000256" key="6">
    <source>
        <dbReference type="HAMAP-Rule" id="MF_01844"/>
    </source>
</evidence>